<dbReference type="Proteomes" id="UP000712713">
    <property type="component" value="Unassembled WGS sequence"/>
</dbReference>
<gene>
    <name evidence="1" type="ORF">K8V15_07980</name>
</gene>
<accession>A0A921EQM9</accession>
<dbReference type="PANTHER" id="PTHR21174">
    <property type="match status" value="1"/>
</dbReference>
<organism evidence="1 2">
    <name type="scientific">Tessaracoccus flavescens</name>
    <dbReference type="NCBI Taxonomy" id="399497"/>
    <lineage>
        <taxon>Bacteria</taxon>
        <taxon>Bacillati</taxon>
        <taxon>Actinomycetota</taxon>
        <taxon>Actinomycetes</taxon>
        <taxon>Propionibacteriales</taxon>
        <taxon>Propionibacteriaceae</taxon>
        <taxon>Tessaracoccus</taxon>
    </lineage>
</organism>
<reference evidence="1" key="2">
    <citation type="submission" date="2021-09" db="EMBL/GenBank/DDBJ databases">
        <authorList>
            <person name="Gilroy R."/>
        </authorList>
    </citation>
    <scope>NUCLEOTIDE SEQUENCE</scope>
    <source>
        <strain evidence="1">ChiGjej3B3-7470</strain>
    </source>
</reference>
<dbReference type="InterPro" id="IPR009218">
    <property type="entry name" value="HD_phosphohydro"/>
</dbReference>
<evidence type="ECO:0008006" key="3">
    <source>
        <dbReference type="Google" id="ProtNLM"/>
    </source>
</evidence>
<proteinExistence type="predicted"/>
<sequence>MVSSGGLLPRAVEAELLTRWSEPHRHYHSVSHLEYGLDALARLGGERLEVIAFWCHDAVHSNRTPEDETASTEVARTLLADVLPADEVDEVCRLIMLTAGHRVEPGDDAGARLCDADLSGLGAPWEIYSRNVAGIRAELPQITDEQWKQGRGAFLRGFLGREWFYSSALGRELWQDQARANLARELDELTD</sequence>
<dbReference type="SUPFAM" id="SSF109604">
    <property type="entry name" value="HD-domain/PDEase-like"/>
    <property type="match status" value="1"/>
</dbReference>
<dbReference type="PIRSF" id="PIRSF035170">
    <property type="entry name" value="HD_phosphohydro"/>
    <property type="match status" value="1"/>
</dbReference>
<evidence type="ECO:0000313" key="2">
    <source>
        <dbReference type="Proteomes" id="UP000712713"/>
    </source>
</evidence>
<name>A0A921EQM9_9ACTN</name>
<comment type="caution">
    <text evidence="1">The sequence shown here is derived from an EMBL/GenBank/DDBJ whole genome shotgun (WGS) entry which is preliminary data.</text>
</comment>
<protein>
    <recommendedName>
        <fullName evidence="3">Metal-dependent phosphohydrolase</fullName>
    </recommendedName>
</protein>
<dbReference type="EMBL" id="DYZF01000200">
    <property type="protein sequence ID" value="HJE51900.1"/>
    <property type="molecule type" value="Genomic_DNA"/>
</dbReference>
<dbReference type="AlphaFoldDB" id="A0A921EQM9"/>
<dbReference type="PANTHER" id="PTHR21174:SF0">
    <property type="entry name" value="HD PHOSPHOHYDROLASE FAMILY PROTEIN-RELATED"/>
    <property type="match status" value="1"/>
</dbReference>
<evidence type="ECO:0000313" key="1">
    <source>
        <dbReference type="EMBL" id="HJE51900.1"/>
    </source>
</evidence>
<dbReference type="Gene3D" id="1.10.3210.10">
    <property type="entry name" value="Hypothetical protein af1432"/>
    <property type="match status" value="1"/>
</dbReference>
<reference evidence="1" key="1">
    <citation type="journal article" date="2021" name="PeerJ">
        <title>Extensive microbial diversity within the chicken gut microbiome revealed by metagenomics and culture.</title>
        <authorList>
            <person name="Gilroy R."/>
            <person name="Ravi A."/>
            <person name="Getino M."/>
            <person name="Pursley I."/>
            <person name="Horton D.L."/>
            <person name="Alikhan N.F."/>
            <person name="Baker D."/>
            <person name="Gharbi K."/>
            <person name="Hall N."/>
            <person name="Watson M."/>
            <person name="Adriaenssens E.M."/>
            <person name="Foster-Nyarko E."/>
            <person name="Jarju S."/>
            <person name="Secka A."/>
            <person name="Antonio M."/>
            <person name="Oren A."/>
            <person name="Chaudhuri R.R."/>
            <person name="La Ragione R."/>
            <person name="Hildebrand F."/>
            <person name="Pallen M.J."/>
        </authorList>
    </citation>
    <scope>NUCLEOTIDE SEQUENCE</scope>
    <source>
        <strain evidence="1">ChiGjej3B3-7470</strain>
    </source>
</reference>